<evidence type="ECO:0000256" key="8">
    <source>
        <dbReference type="ARBA" id="ARBA00037998"/>
    </source>
</evidence>
<name>A0A3A9VZE4_9ACTN</name>
<comment type="subcellular location">
    <subcellularLocation>
        <location evidence="1">Cell membrane</location>
        <topology evidence="1">Multi-pass membrane protein</topology>
    </subcellularLocation>
</comment>
<evidence type="ECO:0000256" key="5">
    <source>
        <dbReference type="ARBA" id="ARBA00022970"/>
    </source>
</evidence>
<evidence type="ECO:0000313" key="13">
    <source>
        <dbReference type="Proteomes" id="UP000275024"/>
    </source>
</evidence>
<keyword evidence="6 9" id="KW-1133">Transmembrane helix</keyword>
<dbReference type="InterPro" id="IPR052157">
    <property type="entry name" value="BCAA_transport_permease"/>
</dbReference>
<dbReference type="PANTHER" id="PTHR11795:SF442">
    <property type="entry name" value="ABC TRANSPORTER ATP-BINDING PROTEIN"/>
    <property type="match status" value="1"/>
</dbReference>
<dbReference type="PANTHER" id="PTHR11795">
    <property type="entry name" value="BRANCHED-CHAIN AMINO ACID TRANSPORT SYSTEM PERMEASE PROTEIN LIVH"/>
    <property type="match status" value="1"/>
</dbReference>
<comment type="caution">
    <text evidence="10">The sequence shown here is derived from an EMBL/GenBank/DDBJ whole genome shotgun (WGS) entry which is preliminary data.</text>
</comment>
<keyword evidence="12" id="KW-1185">Reference proteome</keyword>
<comment type="similarity">
    <text evidence="8">Belongs to the binding-protein-dependent transport system permease family. LivHM subfamily.</text>
</comment>
<evidence type="ECO:0000313" key="11">
    <source>
        <dbReference type="EMBL" id="RKN18648.1"/>
    </source>
</evidence>
<organism evidence="10 13">
    <name type="scientific">Streptomyces radicis</name>
    <dbReference type="NCBI Taxonomy" id="1750517"/>
    <lineage>
        <taxon>Bacteria</taxon>
        <taxon>Bacillati</taxon>
        <taxon>Actinomycetota</taxon>
        <taxon>Actinomycetes</taxon>
        <taxon>Kitasatosporales</taxon>
        <taxon>Streptomycetaceae</taxon>
        <taxon>Streptomyces</taxon>
    </lineage>
</organism>
<feature type="transmembrane region" description="Helical" evidence="9">
    <location>
        <begin position="259"/>
        <end position="280"/>
    </location>
</feature>
<evidence type="ECO:0000256" key="4">
    <source>
        <dbReference type="ARBA" id="ARBA00022692"/>
    </source>
</evidence>
<feature type="transmembrane region" description="Helical" evidence="9">
    <location>
        <begin position="6"/>
        <end position="27"/>
    </location>
</feature>
<dbReference type="CDD" id="cd06582">
    <property type="entry name" value="TM_PBP1_LivH_like"/>
    <property type="match status" value="1"/>
</dbReference>
<proteinExistence type="inferred from homology"/>
<protein>
    <submittedName>
        <fullName evidence="10">Branched-chain amino acid ABC transporter permease</fullName>
    </submittedName>
</protein>
<keyword evidence="5" id="KW-0029">Amino-acid transport</keyword>
<dbReference type="EMBL" id="RBDX01000021">
    <property type="protein sequence ID" value="RKN06318.1"/>
    <property type="molecule type" value="Genomic_DNA"/>
</dbReference>
<feature type="transmembrane region" description="Helical" evidence="9">
    <location>
        <begin position="144"/>
        <end position="161"/>
    </location>
</feature>
<evidence type="ECO:0000256" key="1">
    <source>
        <dbReference type="ARBA" id="ARBA00004651"/>
    </source>
</evidence>
<keyword evidence="4 9" id="KW-0812">Transmembrane</keyword>
<dbReference type="RefSeq" id="WP_120698796.1">
    <property type="nucleotide sequence ID" value="NZ_RBDX01000021.1"/>
</dbReference>
<dbReference type="Pfam" id="PF02653">
    <property type="entry name" value="BPD_transp_2"/>
    <property type="match status" value="1"/>
</dbReference>
<evidence type="ECO:0000256" key="9">
    <source>
        <dbReference type="SAM" id="Phobius"/>
    </source>
</evidence>
<accession>A0A3A9VZE4</accession>
<dbReference type="GO" id="GO:0005886">
    <property type="term" value="C:plasma membrane"/>
    <property type="evidence" value="ECO:0007669"/>
    <property type="project" value="UniProtKB-SubCell"/>
</dbReference>
<dbReference type="GO" id="GO:0006865">
    <property type="term" value="P:amino acid transport"/>
    <property type="evidence" value="ECO:0007669"/>
    <property type="project" value="UniProtKB-KW"/>
</dbReference>
<dbReference type="GO" id="GO:0022857">
    <property type="term" value="F:transmembrane transporter activity"/>
    <property type="evidence" value="ECO:0007669"/>
    <property type="project" value="InterPro"/>
</dbReference>
<keyword evidence="3" id="KW-1003">Cell membrane</keyword>
<gene>
    <name evidence="11" type="ORF">D7318_21625</name>
    <name evidence="10" type="ORF">D7319_22765</name>
</gene>
<feature type="transmembrane region" description="Helical" evidence="9">
    <location>
        <begin position="190"/>
        <end position="213"/>
    </location>
</feature>
<evidence type="ECO:0000256" key="2">
    <source>
        <dbReference type="ARBA" id="ARBA00022448"/>
    </source>
</evidence>
<dbReference type="OrthoDB" id="9814461at2"/>
<reference evidence="12 13" key="1">
    <citation type="submission" date="2018-09" db="EMBL/GenBank/DDBJ databases">
        <title>Streptomyces sp. nov. DS1-2, an endophytic actinomycete isolated from roots of Dendrobium scabrilingue.</title>
        <authorList>
            <person name="Kuncharoen N."/>
            <person name="Kudo T."/>
            <person name="Ohkuma M."/>
            <person name="Yuki M."/>
            <person name="Tanasupawat S."/>
        </authorList>
    </citation>
    <scope>NUCLEOTIDE SEQUENCE [LARGE SCALE GENOMIC DNA]</scope>
    <source>
        <strain evidence="10 13">AZ1-7</strain>
        <strain evidence="11 12">DS1-2</strain>
    </source>
</reference>
<sequence length="312" mass="31859">MNTLVLLTLTGLGLAALYFLIASGLALIFGLMDVLNFAHGAFLTVASYAAWRTAEAVGGGPGLLAALLIGTLTGLALAAVTELLLIRRLYGRPKEQILVTVGLSLAIPALVQSYAGADSRTFPVPDALSGTVGVLGAQVPVNRFLLIGAALAVLVGVHLLLTRTRYGLVVRAGVEDRAMVSALGVDVTRAFTLVFALGGALAGLAGVLGGVYFGSVSPHRGTGLLIFGFVVVIIGGLHSITGVAWAALAVGLVQQYANYYISGGFGDIAVVILLALVILARPTPGREGPLAALRRVTRPPAPRRAIPPGGTA</sequence>
<feature type="transmembrane region" description="Helical" evidence="9">
    <location>
        <begin position="63"/>
        <end position="85"/>
    </location>
</feature>
<dbReference type="Proteomes" id="UP000275024">
    <property type="component" value="Unassembled WGS sequence"/>
</dbReference>
<keyword evidence="2" id="KW-0813">Transport</keyword>
<dbReference type="InterPro" id="IPR001851">
    <property type="entry name" value="ABC_transp_permease"/>
</dbReference>
<evidence type="ECO:0000256" key="7">
    <source>
        <dbReference type="ARBA" id="ARBA00023136"/>
    </source>
</evidence>
<evidence type="ECO:0000313" key="12">
    <source>
        <dbReference type="Proteomes" id="UP000268652"/>
    </source>
</evidence>
<keyword evidence="7 9" id="KW-0472">Membrane</keyword>
<dbReference type="AlphaFoldDB" id="A0A3A9VZE4"/>
<feature type="transmembrane region" description="Helical" evidence="9">
    <location>
        <begin position="225"/>
        <end position="252"/>
    </location>
</feature>
<evidence type="ECO:0000256" key="6">
    <source>
        <dbReference type="ARBA" id="ARBA00022989"/>
    </source>
</evidence>
<feature type="transmembrane region" description="Helical" evidence="9">
    <location>
        <begin position="97"/>
        <end position="115"/>
    </location>
</feature>
<evidence type="ECO:0000313" key="10">
    <source>
        <dbReference type="EMBL" id="RKN06318.1"/>
    </source>
</evidence>
<dbReference type="EMBL" id="RBDY01000018">
    <property type="protein sequence ID" value="RKN18648.1"/>
    <property type="molecule type" value="Genomic_DNA"/>
</dbReference>
<dbReference type="Proteomes" id="UP000268652">
    <property type="component" value="Unassembled WGS sequence"/>
</dbReference>
<evidence type="ECO:0000256" key="3">
    <source>
        <dbReference type="ARBA" id="ARBA00022475"/>
    </source>
</evidence>